<feature type="transmembrane region" description="Helical" evidence="9">
    <location>
        <begin position="44"/>
        <end position="67"/>
    </location>
</feature>
<evidence type="ECO:0000256" key="8">
    <source>
        <dbReference type="ARBA" id="ARBA00023169"/>
    </source>
</evidence>
<evidence type="ECO:0000256" key="2">
    <source>
        <dbReference type="ARBA" id="ARBA00006464"/>
    </source>
</evidence>
<proteinExistence type="inferred from homology"/>
<dbReference type="Proteomes" id="UP001595973">
    <property type="component" value="Unassembled WGS sequence"/>
</dbReference>
<keyword evidence="7 9" id="KW-0472">Membrane</keyword>
<evidence type="ECO:0000256" key="5">
    <source>
        <dbReference type="ARBA" id="ARBA00022692"/>
    </source>
</evidence>
<comment type="subcellular location">
    <subcellularLocation>
        <location evidence="1">Cell membrane</location>
    </subcellularLocation>
</comment>
<keyword evidence="3" id="KW-1003">Cell membrane</keyword>
<evidence type="ECO:0000256" key="3">
    <source>
        <dbReference type="ARBA" id="ARBA00022475"/>
    </source>
</evidence>
<dbReference type="RefSeq" id="WP_380716281.1">
    <property type="nucleotide sequence ID" value="NZ_JBHSGI010000002.1"/>
</dbReference>
<evidence type="ECO:0000259" key="10">
    <source>
        <dbReference type="Pfam" id="PF02397"/>
    </source>
</evidence>
<reference evidence="12" key="1">
    <citation type="journal article" date="2019" name="Int. J. Syst. Evol. Microbiol.">
        <title>The Global Catalogue of Microorganisms (GCM) 10K type strain sequencing project: providing services to taxonomists for standard genome sequencing and annotation.</title>
        <authorList>
            <consortium name="The Broad Institute Genomics Platform"/>
            <consortium name="The Broad Institute Genome Sequencing Center for Infectious Disease"/>
            <person name="Wu L."/>
            <person name="Ma J."/>
        </authorList>
    </citation>
    <scope>NUCLEOTIDE SEQUENCE [LARGE SCALE GENOMIC DNA]</scope>
    <source>
        <strain evidence="12">CGMCC 4.7283</strain>
    </source>
</reference>
<evidence type="ECO:0000256" key="1">
    <source>
        <dbReference type="ARBA" id="ARBA00004236"/>
    </source>
</evidence>
<comment type="caution">
    <text evidence="11">The sequence shown here is derived from an EMBL/GenBank/DDBJ whole genome shotgun (WGS) entry which is preliminary data.</text>
</comment>
<dbReference type="InterPro" id="IPR003362">
    <property type="entry name" value="Bact_transf"/>
</dbReference>
<name>A0ABV9KDA0_9RHOB</name>
<dbReference type="GO" id="GO:0016740">
    <property type="term" value="F:transferase activity"/>
    <property type="evidence" value="ECO:0007669"/>
    <property type="project" value="UniProtKB-KW"/>
</dbReference>
<gene>
    <name evidence="11" type="ORF">ACFO5X_05710</name>
</gene>
<protein>
    <submittedName>
        <fullName evidence="11">Sugar transferase</fullName>
    </submittedName>
</protein>
<evidence type="ECO:0000256" key="9">
    <source>
        <dbReference type="SAM" id="Phobius"/>
    </source>
</evidence>
<keyword evidence="8" id="KW-0270">Exopolysaccharide synthesis</keyword>
<feature type="domain" description="Bacterial sugar transferase" evidence="10">
    <location>
        <begin position="39"/>
        <end position="227"/>
    </location>
</feature>
<keyword evidence="4 11" id="KW-0808">Transferase</keyword>
<sequence length="232" mass="26160">MTIQVNDLDHRDAAPIVSPFTTVLSQSAAAPSVYKTVGKRFLDISVVIAMLPVVLPVILVMAALVALDGHNPFYTQNRVGRFGQIFRMYKLRTMIPNAKASLENYLAKNQEARVEWEINQKLREDPRITKIGQFLRRSSLDELPQLLNVLLGDMSLVGPRPMMIEQTPLYPSMSYYMLRPGVTGPWQVSERNASAFAARANFDTEYSRTVSFWLDLKILLRTILVVVRGTGC</sequence>
<keyword evidence="6 9" id="KW-1133">Transmembrane helix</keyword>
<evidence type="ECO:0000313" key="11">
    <source>
        <dbReference type="EMBL" id="MFC4668044.1"/>
    </source>
</evidence>
<keyword evidence="5 9" id="KW-0812">Transmembrane</keyword>
<dbReference type="PANTHER" id="PTHR30576:SF4">
    <property type="entry name" value="UNDECAPRENYL-PHOSPHATE GALACTOSE PHOSPHOTRANSFERASE"/>
    <property type="match status" value="1"/>
</dbReference>
<evidence type="ECO:0000256" key="6">
    <source>
        <dbReference type="ARBA" id="ARBA00022989"/>
    </source>
</evidence>
<dbReference type="EMBL" id="JBHSGI010000002">
    <property type="protein sequence ID" value="MFC4668044.1"/>
    <property type="molecule type" value="Genomic_DNA"/>
</dbReference>
<keyword evidence="12" id="KW-1185">Reference proteome</keyword>
<organism evidence="11 12">
    <name type="scientific">Seohaeicola nanhaiensis</name>
    <dbReference type="NCBI Taxonomy" id="1387282"/>
    <lineage>
        <taxon>Bacteria</taxon>
        <taxon>Pseudomonadati</taxon>
        <taxon>Pseudomonadota</taxon>
        <taxon>Alphaproteobacteria</taxon>
        <taxon>Rhodobacterales</taxon>
        <taxon>Roseobacteraceae</taxon>
        <taxon>Seohaeicola</taxon>
    </lineage>
</organism>
<dbReference type="Pfam" id="PF02397">
    <property type="entry name" value="Bac_transf"/>
    <property type="match status" value="1"/>
</dbReference>
<dbReference type="PANTHER" id="PTHR30576">
    <property type="entry name" value="COLANIC BIOSYNTHESIS UDP-GLUCOSE LIPID CARRIER TRANSFERASE"/>
    <property type="match status" value="1"/>
</dbReference>
<comment type="similarity">
    <text evidence="2">Belongs to the bacterial sugar transferase family.</text>
</comment>
<evidence type="ECO:0000313" key="12">
    <source>
        <dbReference type="Proteomes" id="UP001595973"/>
    </source>
</evidence>
<evidence type="ECO:0000256" key="7">
    <source>
        <dbReference type="ARBA" id="ARBA00023136"/>
    </source>
</evidence>
<accession>A0ABV9KDA0</accession>
<evidence type="ECO:0000256" key="4">
    <source>
        <dbReference type="ARBA" id="ARBA00022679"/>
    </source>
</evidence>